<evidence type="ECO:0000256" key="2">
    <source>
        <dbReference type="ARBA" id="ARBA00005752"/>
    </source>
</evidence>
<dbReference type="InterPro" id="IPR033738">
    <property type="entry name" value="AsnB_N"/>
</dbReference>
<dbReference type="PROSITE" id="PS51278">
    <property type="entry name" value="GATASE_TYPE_2"/>
    <property type="match status" value="1"/>
</dbReference>
<keyword evidence="9" id="KW-0436">Ligase</keyword>
<dbReference type="PANTHER" id="PTHR43284">
    <property type="entry name" value="ASPARAGINE SYNTHETASE (GLUTAMINE-HYDROLYZING)"/>
    <property type="match status" value="1"/>
</dbReference>
<evidence type="ECO:0000313" key="9">
    <source>
        <dbReference type="EMBL" id="QWV95944.1"/>
    </source>
</evidence>
<dbReference type="InterPro" id="IPR051786">
    <property type="entry name" value="ASN_synthetase/amidase"/>
</dbReference>
<reference evidence="9 10" key="1">
    <citation type="submission" date="2021-06" db="EMBL/GenBank/DDBJ databases">
        <title>Gemonas diversity in paddy soil.</title>
        <authorList>
            <person name="Liu G."/>
        </authorList>
    </citation>
    <scope>NUCLEOTIDE SEQUENCE [LARGE SCALE GENOMIC DNA]</scope>
    <source>
        <strain evidence="9 10">RG29</strain>
    </source>
</reference>
<evidence type="ECO:0000256" key="3">
    <source>
        <dbReference type="ARBA" id="ARBA00012737"/>
    </source>
</evidence>
<evidence type="ECO:0000256" key="1">
    <source>
        <dbReference type="ARBA" id="ARBA00005187"/>
    </source>
</evidence>
<accession>A0ABX8JC09</accession>
<comment type="pathway">
    <text evidence="1">Amino-acid biosynthesis; L-asparagine biosynthesis; L-asparagine from L-aspartate (L-Gln route): step 1/1.</text>
</comment>
<evidence type="ECO:0000256" key="7">
    <source>
        <dbReference type="ARBA" id="ARBA00048741"/>
    </source>
</evidence>
<keyword evidence="4" id="KW-0547">Nucleotide-binding</keyword>
<dbReference type="NCBIfam" id="TIGR01536">
    <property type="entry name" value="asn_synth_AEB"/>
    <property type="match status" value="1"/>
</dbReference>
<evidence type="ECO:0000256" key="6">
    <source>
        <dbReference type="ARBA" id="ARBA00022962"/>
    </source>
</evidence>
<evidence type="ECO:0000256" key="5">
    <source>
        <dbReference type="ARBA" id="ARBA00022840"/>
    </source>
</evidence>
<dbReference type="Proteomes" id="UP000683493">
    <property type="component" value="Chromosome"/>
</dbReference>
<dbReference type="CDD" id="cd01991">
    <property type="entry name" value="Asn_synthase_B_C"/>
    <property type="match status" value="1"/>
</dbReference>
<comment type="catalytic activity">
    <reaction evidence="7">
        <text>L-aspartate + L-glutamine + ATP + H2O = L-asparagine + L-glutamate + AMP + diphosphate + H(+)</text>
        <dbReference type="Rhea" id="RHEA:12228"/>
        <dbReference type="ChEBI" id="CHEBI:15377"/>
        <dbReference type="ChEBI" id="CHEBI:15378"/>
        <dbReference type="ChEBI" id="CHEBI:29985"/>
        <dbReference type="ChEBI" id="CHEBI:29991"/>
        <dbReference type="ChEBI" id="CHEBI:30616"/>
        <dbReference type="ChEBI" id="CHEBI:33019"/>
        <dbReference type="ChEBI" id="CHEBI:58048"/>
        <dbReference type="ChEBI" id="CHEBI:58359"/>
        <dbReference type="ChEBI" id="CHEBI:456215"/>
        <dbReference type="EC" id="6.3.5.4"/>
    </reaction>
</comment>
<proteinExistence type="inferred from homology"/>
<dbReference type="InterPro" id="IPR006426">
    <property type="entry name" value="Asn_synth_AEB"/>
</dbReference>
<dbReference type="EMBL" id="CP076724">
    <property type="protein sequence ID" value="QWV95944.1"/>
    <property type="molecule type" value="Genomic_DNA"/>
</dbReference>
<dbReference type="InterPro" id="IPR001962">
    <property type="entry name" value="Asn_synthase"/>
</dbReference>
<dbReference type="GO" id="GO:0004066">
    <property type="term" value="F:asparagine synthase (glutamine-hydrolyzing) activity"/>
    <property type="evidence" value="ECO:0007669"/>
    <property type="project" value="UniProtKB-EC"/>
</dbReference>
<feature type="domain" description="Glutamine amidotransferase type-2" evidence="8">
    <location>
        <begin position="2"/>
        <end position="212"/>
    </location>
</feature>
<dbReference type="PIRSF" id="PIRSF001589">
    <property type="entry name" value="Asn_synthetase_glu-h"/>
    <property type="match status" value="1"/>
</dbReference>
<dbReference type="EC" id="6.3.5.4" evidence="3"/>
<comment type="similarity">
    <text evidence="2">Belongs to the asparagine synthetase family.</text>
</comment>
<dbReference type="Pfam" id="PF13537">
    <property type="entry name" value="GATase_7"/>
    <property type="match status" value="1"/>
</dbReference>
<dbReference type="CDD" id="cd00712">
    <property type="entry name" value="AsnB"/>
    <property type="match status" value="1"/>
</dbReference>
<keyword evidence="10" id="KW-1185">Reference proteome</keyword>
<evidence type="ECO:0000256" key="4">
    <source>
        <dbReference type="ARBA" id="ARBA00022741"/>
    </source>
</evidence>
<keyword evidence="5" id="KW-0067">ATP-binding</keyword>
<evidence type="ECO:0000259" key="8">
    <source>
        <dbReference type="PROSITE" id="PS51278"/>
    </source>
</evidence>
<name>A0ABX8JC09_9BACT</name>
<keyword evidence="6" id="KW-0315">Glutamine amidotransferase</keyword>
<sequence>MCGICGIYQYDGRLFDEAVLARMSEHLRHRGPDGGGFWSAGKIGLGHRRLSIIDSEGGAQPIGNETGEIQICVNGEIYNHRELRRGLEQKGHVFKTRSDSEVIVHLYEEKGTRFLEELNGMFAIALWDARKDLLLLARDRLGIKPLVYHVGGGRLVFASELRSLLAHPEVPRELDPQALHLYFNHEFFPAQRPLLKGVKKLQPAEFLVLTGDGEPKLERYWEPGFAPKLSLTPEQAAQTFRGLLAGSVQKQLMSDVPLGAFLSGGIDSSSIVALMAAHQPGKVKTFSLGFDDRSYSELPYARLVAERFGTEHHEEVLRPDALQVVDVVLDHMDEPIADMAAIPTFLVSSFARKHVTVCLSGDGGDELLAGYDRHLASQICEKFYRHLPGTVRGFVEPLAATIAGGSGKKNAADMLRRFVEGAAKDPRGRQMRWQSFMSPEIVSSLYTAEMQSQVRGMDAFDAVARILSGSEAAGLDQELELEQRLYLPDDILMKTDWMSMAVSLEVRVPFLDHELVDFVNRLPAGMKRRWNRGKLLLHDAMRDELPPAILKRRKQGFGIPLKGWLQGPLFERVDAAFSRSSGTLDRFIDRRGARALLAAHQKRQRDYTHQIWSAFVLCEWAERNLGRL</sequence>
<dbReference type="InterPro" id="IPR017932">
    <property type="entry name" value="GATase_2_dom"/>
</dbReference>
<organism evidence="9 10">
    <name type="scientific">Geomonas diazotrophica</name>
    <dbReference type="NCBI Taxonomy" id="2843197"/>
    <lineage>
        <taxon>Bacteria</taxon>
        <taxon>Pseudomonadati</taxon>
        <taxon>Thermodesulfobacteriota</taxon>
        <taxon>Desulfuromonadia</taxon>
        <taxon>Geobacterales</taxon>
        <taxon>Geobacteraceae</taxon>
        <taxon>Geomonas</taxon>
    </lineage>
</organism>
<dbReference type="Pfam" id="PF00733">
    <property type="entry name" value="Asn_synthase"/>
    <property type="match status" value="1"/>
</dbReference>
<evidence type="ECO:0000313" key="10">
    <source>
        <dbReference type="Proteomes" id="UP000683493"/>
    </source>
</evidence>
<gene>
    <name evidence="9" type="primary">asnB</name>
    <name evidence="9" type="ORF">KP005_11160</name>
</gene>
<dbReference type="PANTHER" id="PTHR43284:SF1">
    <property type="entry name" value="ASPARAGINE SYNTHETASE"/>
    <property type="match status" value="1"/>
</dbReference>
<protein>
    <recommendedName>
        <fullName evidence="3">asparagine synthase (glutamine-hydrolyzing)</fullName>
        <ecNumber evidence="3">6.3.5.4</ecNumber>
    </recommendedName>
</protein>